<protein>
    <submittedName>
        <fullName evidence="13">NADH dehydrogenase [ubiquinone] 1 alpha subcomplex subunit 8</fullName>
    </submittedName>
</protein>
<keyword evidence="4" id="KW-0813">Transport</keyword>
<evidence type="ECO:0000256" key="2">
    <source>
        <dbReference type="ARBA" id="ARBA00004173"/>
    </source>
</evidence>
<evidence type="ECO:0000256" key="9">
    <source>
        <dbReference type="ARBA" id="ARBA00023157"/>
    </source>
</evidence>
<dbReference type="AlphaFoldDB" id="A0A158QFS8"/>
<keyword evidence="7" id="KW-0249">Electron transport</keyword>
<feature type="compositionally biased region" description="Basic and acidic residues" evidence="10">
    <location>
        <begin position="180"/>
        <end position="195"/>
    </location>
</feature>
<keyword evidence="5" id="KW-0679">Respiratory chain</keyword>
<name>A0A158QFS8_HYMDI</name>
<organism evidence="13">
    <name type="scientific">Hymenolepis diminuta</name>
    <name type="common">Rat tapeworm</name>
    <dbReference type="NCBI Taxonomy" id="6216"/>
    <lineage>
        <taxon>Eukaryota</taxon>
        <taxon>Metazoa</taxon>
        <taxon>Spiralia</taxon>
        <taxon>Lophotrochozoa</taxon>
        <taxon>Platyhelminthes</taxon>
        <taxon>Cestoda</taxon>
        <taxon>Eucestoda</taxon>
        <taxon>Cyclophyllidea</taxon>
        <taxon>Hymenolepididae</taxon>
        <taxon>Hymenolepis</taxon>
    </lineage>
</organism>
<evidence type="ECO:0000256" key="10">
    <source>
        <dbReference type="SAM" id="MobiDB-lite"/>
    </source>
</evidence>
<evidence type="ECO:0000313" key="13">
    <source>
        <dbReference type="WBParaSite" id="HDID_0000940801-mRNA-1"/>
    </source>
</evidence>
<comment type="function">
    <text evidence="1">Accessory subunit of the mitochondrial membrane respiratory chain NADH dehydrogenase (Complex I), that is believed not to be involved in catalysis. Complex I functions in the transfer of electrons from NADH to the respiratory chain. The immediate electron acceptor for the enzyme is believed to be ubiquinone.</text>
</comment>
<evidence type="ECO:0000256" key="1">
    <source>
        <dbReference type="ARBA" id="ARBA00003195"/>
    </source>
</evidence>
<dbReference type="PANTHER" id="PTHR13344">
    <property type="entry name" value="NADH-UBIQUINONE OXIDOREDUCTASE"/>
    <property type="match status" value="1"/>
</dbReference>
<accession>A0A158QFS8</accession>
<comment type="similarity">
    <text evidence="3">Belongs to the complex I NDUFA8 subunit family.</text>
</comment>
<evidence type="ECO:0000256" key="8">
    <source>
        <dbReference type="ARBA" id="ARBA00023128"/>
    </source>
</evidence>
<gene>
    <name evidence="11" type="ORF">HDID_LOCUS9406</name>
</gene>
<feature type="region of interest" description="Disordered" evidence="10">
    <location>
        <begin position="155"/>
        <end position="195"/>
    </location>
</feature>
<dbReference type="Proteomes" id="UP000274504">
    <property type="component" value="Unassembled WGS sequence"/>
</dbReference>
<keyword evidence="9" id="KW-1015">Disulfide bond</keyword>
<evidence type="ECO:0000256" key="4">
    <source>
        <dbReference type="ARBA" id="ARBA00022448"/>
    </source>
</evidence>
<keyword evidence="8" id="KW-0496">Mitochondrion</keyword>
<evidence type="ECO:0000313" key="12">
    <source>
        <dbReference type="Proteomes" id="UP000274504"/>
    </source>
</evidence>
<reference evidence="11 12" key="2">
    <citation type="submission" date="2018-11" db="EMBL/GenBank/DDBJ databases">
        <authorList>
            <consortium name="Pathogen Informatics"/>
        </authorList>
    </citation>
    <scope>NUCLEOTIDE SEQUENCE [LARGE SCALE GENOMIC DNA]</scope>
</reference>
<evidence type="ECO:0000256" key="3">
    <source>
        <dbReference type="ARBA" id="ARBA00010705"/>
    </source>
</evidence>
<proteinExistence type="inferred from homology"/>
<dbReference type="InterPro" id="IPR016680">
    <property type="entry name" value="NDUFA8"/>
</dbReference>
<reference evidence="13" key="1">
    <citation type="submission" date="2016-04" db="UniProtKB">
        <authorList>
            <consortium name="WormBaseParasite"/>
        </authorList>
    </citation>
    <scope>IDENTIFICATION</scope>
</reference>
<dbReference type="GO" id="GO:0005739">
    <property type="term" value="C:mitochondrion"/>
    <property type="evidence" value="ECO:0007669"/>
    <property type="project" value="UniProtKB-SubCell"/>
</dbReference>
<dbReference type="OrthoDB" id="276296at2759"/>
<dbReference type="PANTHER" id="PTHR13344:SF0">
    <property type="entry name" value="NADH DEHYDROGENASE [UBIQUINONE] 1 ALPHA SUBCOMPLEX SUBUNIT 8"/>
    <property type="match status" value="1"/>
</dbReference>
<dbReference type="WBParaSite" id="HDID_0000940801-mRNA-1">
    <property type="protein sequence ID" value="HDID_0000940801-mRNA-1"/>
    <property type="gene ID" value="HDID_0000940801"/>
</dbReference>
<sequence>MITKSTELPTLEELEVPEIKMTAVPLLAAALHMGKFCDQQSKEFMLCHQEHHDPRKCVEEGKDVTECGLKFLKLLKKNCADVFTDYYNCIWKHGGPYFQIQKQYLNSFLFYLYAFSSSSCRKLQYPLDNCIKEKIGLERPELGYFNRVRLVDTKRPKPIPGKAPMPERIPDMPDWDSMPDPEKLEARKHVNEAMV</sequence>
<dbReference type="STRING" id="6216.A0A158QFS8"/>
<evidence type="ECO:0000313" key="11">
    <source>
        <dbReference type="EMBL" id="VDL61724.1"/>
    </source>
</evidence>
<dbReference type="GO" id="GO:0006120">
    <property type="term" value="P:mitochondrial electron transport, NADH to ubiquinone"/>
    <property type="evidence" value="ECO:0007669"/>
    <property type="project" value="InterPro"/>
</dbReference>
<dbReference type="EMBL" id="UYSG01011284">
    <property type="protein sequence ID" value="VDL61724.1"/>
    <property type="molecule type" value="Genomic_DNA"/>
</dbReference>
<comment type="subcellular location">
    <subcellularLocation>
        <location evidence="2">Mitochondrion</location>
    </subcellularLocation>
</comment>
<keyword evidence="6" id="KW-0677">Repeat</keyword>
<evidence type="ECO:0000256" key="6">
    <source>
        <dbReference type="ARBA" id="ARBA00022737"/>
    </source>
</evidence>
<evidence type="ECO:0000256" key="5">
    <source>
        <dbReference type="ARBA" id="ARBA00022660"/>
    </source>
</evidence>
<evidence type="ECO:0000256" key="7">
    <source>
        <dbReference type="ARBA" id="ARBA00022982"/>
    </source>
</evidence>